<dbReference type="SMART" id="SM00579">
    <property type="entry name" value="FBD"/>
    <property type="match status" value="1"/>
</dbReference>
<dbReference type="Proteomes" id="UP001558713">
    <property type="component" value="Unassembled WGS sequence"/>
</dbReference>
<dbReference type="EMBL" id="JBANAX010000888">
    <property type="protein sequence ID" value="KAL1189741.1"/>
    <property type="molecule type" value="Genomic_DNA"/>
</dbReference>
<dbReference type="Gene3D" id="1.20.1280.50">
    <property type="match status" value="1"/>
</dbReference>
<dbReference type="Pfam" id="PF00646">
    <property type="entry name" value="F-box"/>
    <property type="match status" value="1"/>
</dbReference>
<reference evidence="3 4" key="1">
    <citation type="submission" date="2024-04" db="EMBL/GenBank/DDBJ databases">
        <title>Genome assembly C_amara_ONT_v2.</title>
        <authorList>
            <person name="Yant L."/>
            <person name="Moore C."/>
            <person name="Slenker M."/>
        </authorList>
    </citation>
    <scope>NUCLEOTIDE SEQUENCE [LARGE SCALE GENOMIC DNA]</scope>
    <source>
        <tissue evidence="3">Leaf</tissue>
    </source>
</reference>
<dbReference type="AlphaFoldDB" id="A0ABD0Z6Z8"/>
<feature type="region of interest" description="Disordered" evidence="1">
    <location>
        <begin position="497"/>
        <end position="524"/>
    </location>
</feature>
<dbReference type="InterPro" id="IPR055294">
    <property type="entry name" value="FBL60-like"/>
</dbReference>
<dbReference type="InterPro" id="IPR006566">
    <property type="entry name" value="FBD"/>
</dbReference>
<dbReference type="InterPro" id="IPR055411">
    <property type="entry name" value="LRR_FXL15/At3g58940/PEG3-like"/>
</dbReference>
<accession>A0ABD0Z6Z8</accession>
<sequence length="524" mass="59233">MDLVSRDLISSLPNALISHILSFLPTKEAASTSVLSKKWRYLFAYVTNLEFDNSVYLHPEVGKQEGYDKPSESFMEFVDRVLALQGNGILNRFSLDCSDYVDEARVASWISNVMGRGVSDLYLRLMFVTFPSKIFVSKTLVRLRLGTTEDLCITRDVKDVFLPKLKTLYIDSLSFMEDGVGLAKLLSGCPVIEELVLIDIAWEFWDFCAVSSTTLKRLTFSREDNGENPTSMLFDTPSLVYLEYSDAVAGKYPKVKFDSLVEAHIGLGLTEDQLLFADASYSEEDYSSEDDEEKEMACNATDFLMGICNVQILYLSAKTIEVLTICCEPIPVFNNLIQLTIESNSEIGWDPLPSLLKNCPNLETLVLKGLDHKYNNGCGNVCCCKRPKHPSCLLTSPVKVLKIFLFEDNDEEDGSEIRQMKHFLEKMPRLEELIVYYNTAYDSAVFELSKNLQKIPRIASAKCKIQVISENLSLSSTLPCSLTRNWSAFHPVEEEDSLFESTPSPEEKYSMYDLTPFSDSEEDM</sequence>
<dbReference type="PANTHER" id="PTHR31293:SF12">
    <property type="entry name" value="RNI-LIKE SUPERFAMILY PROTEIN"/>
    <property type="match status" value="1"/>
</dbReference>
<dbReference type="InterPro" id="IPR036047">
    <property type="entry name" value="F-box-like_dom_sf"/>
</dbReference>
<dbReference type="InterPro" id="IPR001810">
    <property type="entry name" value="F-box_dom"/>
</dbReference>
<dbReference type="SMART" id="SM00256">
    <property type="entry name" value="FBOX"/>
    <property type="match status" value="1"/>
</dbReference>
<dbReference type="InterPro" id="IPR053781">
    <property type="entry name" value="F-box_AtFBL13-like"/>
</dbReference>
<evidence type="ECO:0000259" key="2">
    <source>
        <dbReference type="PROSITE" id="PS50181"/>
    </source>
</evidence>
<dbReference type="InterPro" id="IPR032675">
    <property type="entry name" value="LRR_dom_sf"/>
</dbReference>
<dbReference type="Gene3D" id="3.80.10.10">
    <property type="entry name" value="Ribonuclease Inhibitor"/>
    <property type="match status" value="1"/>
</dbReference>
<dbReference type="PROSITE" id="PS50181">
    <property type="entry name" value="FBOX"/>
    <property type="match status" value="1"/>
</dbReference>
<protein>
    <submittedName>
        <fullName evidence="3">F-box/LRR-repeat protein</fullName>
    </submittedName>
</protein>
<dbReference type="PANTHER" id="PTHR31293">
    <property type="entry name" value="RNI-LIKE SUPERFAMILY PROTEIN"/>
    <property type="match status" value="1"/>
</dbReference>
<comment type="caution">
    <text evidence="3">The sequence shown here is derived from an EMBL/GenBank/DDBJ whole genome shotgun (WGS) entry which is preliminary data.</text>
</comment>
<keyword evidence="4" id="KW-1185">Reference proteome</keyword>
<dbReference type="Pfam" id="PF24758">
    <property type="entry name" value="LRR_At5g56370"/>
    <property type="match status" value="1"/>
</dbReference>
<evidence type="ECO:0000313" key="4">
    <source>
        <dbReference type="Proteomes" id="UP001558713"/>
    </source>
</evidence>
<proteinExistence type="predicted"/>
<feature type="domain" description="F-box" evidence="2">
    <location>
        <begin position="6"/>
        <end position="54"/>
    </location>
</feature>
<evidence type="ECO:0000313" key="3">
    <source>
        <dbReference type="EMBL" id="KAL1189741.1"/>
    </source>
</evidence>
<organism evidence="3 4">
    <name type="scientific">Cardamine amara subsp. amara</name>
    <dbReference type="NCBI Taxonomy" id="228776"/>
    <lineage>
        <taxon>Eukaryota</taxon>
        <taxon>Viridiplantae</taxon>
        <taxon>Streptophyta</taxon>
        <taxon>Embryophyta</taxon>
        <taxon>Tracheophyta</taxon>
        <taxon>Spermatophyta</taxon>
        <taxon>Magnoliopsida</taxon>
        <taxon>eudicotyledons</taxon>
        <taxon>Gunneridae</taxon>
        <taxon>Pentapetalae</taxon>
        <taxon>rosids</taxon>
        <taxon>malvids</taxon>
        <taxon>Brassicales</taxon>
        <taxon>Brassicaceae</taxon>
        <taxon>Cardamineae</taxon>
        <taxon>Cardamine</taxon>
    </lineage>
</organism>
<gene>
    <name evidence="3" type="ORF">V5N11_036221</name>
</gene>
<evidence type="ECO:0000256" key="1">
    <source>
        <dbReference type="SAM" id="MobiDB-lite"/>
    </source>
</evidence>
<dbReference type="CDD" id="cd22160">
    <property type="entry name" value="F-box_AtFBL13-like"/>
    <property type="match status" value="1"/>
</dbReference>
<dbReference type="SUPFAM" id="SSF81383">
    <property type="entry name" value="F-box domain"/>
    <property type="match status" value="1"/>
</dbReference>
<name>A0ABD0Z6Z8_CARAN</name>
<dbReference type="SUPFAM" id="SSF52047">
    <property type="entry name" value="RNI-like"/>
    <property type="match status" value="1"/>
</dbReference>